<dbReference type="InParanoid" id="A0A0R0ING7"/>
<organism evidence="1">
    <name type="scientific">Glycine max</name>
    <name type="common">Soybean</name>
    <name type="synonym">Glycine hispida</name>
    <dbReference type="NCBI Taxonomy" id="3847"/>
    <lineage>
        <taxon>Eukaryota</taxon>
        <taxon>Viridiplantae</taxon>
        <taxon>Streptophyta</taxon>
        <taxon>Embryophyta</taxon>
        <taxon>Tracheophyta</taxon>
        <taxon>Spermatophyta</taxon>
        <taxon>Magnoliopsida</taxon>
        <taxon>eudicotyledons</taxon>
        <taxon>Gunneridae</taxon>
        <taxon>Pentapetalae</taxon>
        <taxon>rosids</taxon>
        <taxon>fabids</taxon>
        <taxon>Fabales</taxon>
        <taxon>Fabaceae</taxon>
        <taxon>Papilionoideae</taxon>
        <taxon>50 kb inversion clade</taxon>
        <taxon>NPAAA clade</taxon>
        <taxon>indigoferoid/millettioid clade</taxon>
        <taxon>Phaseoleae</taxon>
        <taxon>Glycine</taxon>
        <taxon>Glycine subgen. Soja</taxon>
    </lineage>
</organism>
<evidence type="ECO:0000313" key="2">
    <source>
        <dbReference type="EnsemblPlants" id="KRH41891"/>
    </source>
</evidence>
<reference evidence="2" key="2">
    <citation type="submission" date="2018-02" db="UniProtKB">
        <authorList>
            <consortium name="EnsemblPlants"/>
        </authorList>
    </citation>
    <scope>IDENTIFICATION</scope>
    <source>
        <strain evidence="2">Williams 82</strain>
    </source>
</reference>
<reference evidence="1 2" key="1">
    <citation type="journal article" date="2010" name="Nature">
        <title>Genome sequence of the palaeopolyploid soybean.</title>
        <authorList>
            <person name="Schmutz J."/>
            <person name="Cannon S.B."/>
            <person name="Schlueter J."/>
            <person name="Ma J."/>
            <person name="Mitros T."/>
            <person name="Nelson W."/>
            <person name="Hyten D.L."/>
            <person name="Song Q."/>
            <person name="Thelen J.J."/>
            <person name="Cheng J."/>
            <person name="Xu D."/>
            <person name="Hellsten U."/>
            <person name="May G.D."/>
            <person name="Yu Y."/>
            <person name="Sakurai T."/>
            <person name="Umezawa T."/>
            <person name="Bhattacharyya M.K."/>
            <person name="Sandhu D."/>
            <person name="Valliyodan B."/>
            <person name="Lindquist E."/>
            <person name="Peto M."/>
            <person name="Grant D."/>
            <person name="Shu S."/>
            <person name="Goodstein D."/>
            <person name="Barry K."/>
            <person name="Futrell-Griggs M."/>
            <person name="Abernathy B."/>
            <person name="Du J."/>
            <person name="Tian Z."/>
            <person name="Zhu L."/>
            <person name="Gill N."/>
            <person name="Joshi T."/>
            <person name="Libault M."/>
            <person name="Sethuraman A."/>
            <person name="Zhang X.-C."/>
            <person name="Shinozaki K."/>
            <person name="Nguyen H.T."/>
            <person name="Wing R.A."/>
            <person name="Cregan P."/>
            <person name="Specht J."/>
            <person name="Grimwood J."/>
            <person name="Rokhsar D."/>
            <person name="Stacey G."/>
            <person name="Shoemaker R.C."/>
            <person name="Jackson S.A."/>
        </authorList>
    </citation>
    <scope>NUCLEOTIDE SEQUENCE</scope>
    <source>
        <strain evidence="2">cv. Williams 82</strain>
        <tissue evidence="1">Callus</tissue>
    </source>
</reference>
<dbReference type="EnsemblPlants" id="KRH41891">
    <property type="protein sequence ID" value="KRH41891"/>
    <property type="gene ID" value="GLYMA_08G057100"/>
</dbReference>
<reference evidence="1" key="3">
    <citation type="submission" date="2018-07" db="EMBL/GenBank/DDBJ databases">
        <title>WGS assembly of Glycine max.</title>
        <authorList>
            <person name="Schmutz J."/>
            <person name="Cannon S."/>
            <person name="Schlueter J."/>
            <person name="Ma J."/>
            <person name="Mitros T."/>
            <person name="Nelson W."/>
            <person name="Hyten D."/>
            <person name="Song Q."/>
            <person name="Thelen J."/>
            <person name="Cheng J."/>
            <person name="Xu D."/>
            <person name="Hellsten U."/>
            <person name="May G."/>
            <person name="Yu Y."/>
            <person name="Sakurai T."/>
            <person name="Umezawa T."/>
            <person name="Bhattacharyya M."/>
            <person name="Sandhu D."/>
            <person name="Valliyodan B."/>
            <person name="Lindquist E."/>
            <person name="Peto M."/>
            <person name="Grant D."/>
            <person name="Shu S."/>
            <person name="Goodstein D."/>
            <person name="Barry K."/>
            <person name="Futrell-Griggs M."/>
            <person name="Abernathy B."/>
            <person name="Du J."/>
            <person name="Tian Z."/>
            <person name="Zhu L."/>
            <person name="Gill N."/>
            <person name="Joshi T."/>
            <person name="Libault M."/>
            <person name="Sethuraman A."/>
            <person name="Zhang X."/>
            <person name="Shinozaki K."/>
            <person name="Nguyen H."/>
            <person name="Wing R."/>
            <person name="Cregan P."/>
            <person name="Specht J."/>
            <person name="Grimwood J."/>
            <person name="Rokhsar D."/>
            <person name="Stacey G."/>
            <person name="Shoemaker R."/>
            <person name="Jackson S."/>
        </authorList>
    </citation>
    <scope>NUCLEOTIDE SEQUENCE</scope>
    <source>
        <tissue evidence="1">Callus</tissue>
    </source>
</reference>
<keyword evidence="3" id="KW-1185">Reference proteome</keyword>
<evidence type="ECO:0000313" key="1">
    <source>
        <dbReference type="EMBL" id="KRH41891.1"/>
    </source>
</evidence>
<dbReference type="Proteomes" id="UP000008827">
    <property type="component" value="Chromosome 8"/>
</dbReference>
<protein>
    <submittedName>
        <fullName evidence="1 2">Uncharacterized protein</fullName>
    </submittedName>
</protein>
<proteinExistence type="predicted"/>
<dbReference type="AlphaFoldDB" id="A0A0R0ING7"/>
<dbReference type="Gramene" id="KRH41891">
    <property type="protein sequence ID" value="KRH41891"/>
    <property type="gene ID" value="GLYMA_08G057100"/>
</dbReference>
<sequence length="68" mass="8151">MEQEQQWKSKKWAMSFYQPDHAQPCPNIWVHNSYETLQICQLRPFKPINQAKVYGQTNCHFHMISVSL</sequence>
<name>A0A0R0ING7_SOYBN</name>
<gene>
    <name evidence="1" type="ORF">GLYMA_08G057100</name>
</gene>
<evidence type="ECO:0000313" key="3">
    <source>
        <dbReference type="Proteomes" id="UP000008827"/>
    </source>
</evidence>
<accession>A0A0R0ING7</accession>
<dbReference type="EMBL" id="CM000841">
    <property type="protein sequence ID" value="KRH41891.1"/>
    <property type="molecule type" value="Genomic_DNA"/>
</dbReference>